<dbReference type="RefSeq" id="WP_382387605.1">
    <property type="nucleotide sequence ID" value="NZ_JBHLWI010000029.1"/>
</dbReference>
<feature type="domain" description="Cytochrome c" evidence="5">
    <location>
        <begin position="43"/>
        <end position="148"/>
    </location>
</feature>
<accession>A0ABV6FTD9</accession>
<evidence type="ECO:0000313" key="6">
    <source>
        <dbReference type="EMBL" id="MFC0263136.1"/>
    </source>
</evidence>
<dbReference type="InterPro" id="IPR036909">
    <property type="entry name" value="Cyt_c-like_dom_sf"/>
</dbReference>
<dbReference type="PROSITE" id="PS51007">
    <property type="entry name" value="CYTC"/>
    <property type="match status" value="1"/>
</dbReference>
<evidence type="ECO:0000256" key="4">
    <source>
        <dbReference type="PROSITE-ProRule" id="PRU00433"/>
    </source>
</evidence>
<dbReference type="Gene3D" id="1.10.760.10">
    <property type="entry name" value="Cytochrome c-like domain"/>
    <property type="match status" value="1"/>
</dbReference>
<evidence type="ECO:0000313" key="7">
    <source>
        <dbReference type="Proteomes" id="UP001589797"/>
    </source>
</evidence>
<keyword evidence="2 4" id="KW-0479">Metal-binding</keyword>
<gene>
    <name evidence="6" type="ORF">ACFFIP_10620</name>
</gene>
<dbReference type="Pfam" id="PF00034">
    <property type="entry name" value="Cytochrom_C"/>
    <property type="match status" value="1"/>
</dbReference>
<dbReference type="SUPFAM" id="SSF46626">
    <property type="entry name" value="Cytochrome c"/>
    <property type="match status" value="1"/>
</dbReference>
<organism evidence="6 7">
    <name type="scientific">Fontibacter flavus</name>
    <dbReference type="NCBI Taxonomy" id="654838"/>
    <lineage>
        <taxon>Bacteria</taxon>
        <taxon>Pseudomonadati</taxon>
        <taxon>Bacteroidota</taxon>
        <taxon>Cytophagia</taxon>
        <taxon>Cytophagales</taxon>
        <taxon>Cyclobacteriaceae</taxon>
        <taxon>Fontibacter</taxon>
    </lineage>
</organism>
<evidence type="ECO:0000256" key="2">
    <source>
        <dbReference type="ARBA" id="ARBA00022723"/>
    </source>
</evidence>
<sequence length="166" mass="18835">MNLHSIFPASGRLAVITIGLLFLLAFQTKDASPIVPENVPTIAFQDVQQHDFKALKMMAQQCFSCHNPDMTGGPASRLGPPMFMVRRHYYKEGVTKEDFTNSIISFVEKPNEEKAKMKGAIKNFGLMPGIYVDEADIKLIAAYIYDNDLSSEDWKKKWEAFKNRQL</sequence>
<name>A0ABV6FTD9_9BACT</name>
<dbReference type="InterPro" id="IPR009056">
    <property type="entry name" value="Cyt_c-like_dom"/>
</dbReference>
<keyword evidence="7" id="KW-1185">Reference proteome</keyword>
<evidence type="ECO:0000259" key="5">
    <source>
        <dbReference type="PROSITE" id="PS51007"/>
    </source>
</evidence>
<proteinExistence type="predicted"/>
<evidence type="ECO:0000256" key="3">
    <source>
        <dbReference type="ARBA" id="ARBA00023004"/>
    </source>
</evidence>
<dbReference type="Proteomes" id="UP001589797">
    <property type="component" value="Unassembled WGS sequence"/>
</dbReference>
<evidence type="ECO:0000256" key="1">
    <source>
        <dbReference type="ARBA" id="ARBA00022617"/>
    </source>
</evidence>
<comment type="caution">
    <text evidence="6">The sequence shown here is derived from an EMBL/GenBank/DDBJ whole genome shotgun (WGS) entry which is preliminary data.</text>
</comment>
<dbReference type="EMBL" id="JBHLWI010000029">
    <property type="protein sequence ID" value="MFC0263136.1"/>
    <property type="molecule type" value="Genomic_DNA"/>
</dbReference>
<keyword evidence="3 4" id="KW-0408">Iron</keyword>
<keyword evidence="1 4" id="KW-0349">Heme</keyword>
<reference evidence="6 7" key="1">
    <citation type="submission" date="2024-09" db="EMBL/GenBank/DDBJ databases">
        <authorList>
            <person name="Sun Q."/>
            <person name="Mori K."/>
        </authorList>
    </citation>
    <scope>NUCLEOTIDE SEQUENCE [LARGE SCALE GENOMIC DNA]</scope>
    <source>
        <strain evidence="6 7">CCM 7650</strain>
    </source>
</reference>
<protein>
    <submittedName>
        <fullName evidence="6">C-type cytochrome</fullName>
    </submittedName>
</protein>